<reference evidence="4 5" key="1">
    <citation type="journal article" date="2010" name="J. Bacteriol.">
        <title>Genome sequence of the dioxin-mineralizing bacterium Sphingomonas wittichii RW1.</title>
        <authorList>
            <person name="Miller T.R."/>
            <person name="Delcher A.L."/>
            <person name="Salzberg S.L."/>
            <person name="Saunders E."/>
            <person name="Detter J.C."/>
            <person name="Halden R.U."/>
        </authorList>
    </citation>
    <scope>NUCLEOTIDE SEQUENCE [LARGE SCALE GENOMIC DNA]</scope>
    <source>
        <strain evidence="5">DSM 6014 / CCUG 31198 / JCM 15750 / NBRC 105917 / EY 4224 / RW1</strain>
    </source>
</reference>
<evidence type="ECO:0000259" key="3">
    <source>
        <dbReference type="SMART" id="SM00953"/>
    </source>
</evidence>
<evidence type="ECO:0000256" key="2">
    <source>
        <dbReference type="SAM" id="SignalP"/>
    </source>
</evidence>
<dbReference type="AlphaFoldDB" id="A0A9J9HGU6"/>
<geneLocation type="plasmid" evidence="4 5">
    <name>pSWIT01</name>
</geneLocation>
<organism evidence="4 5">
    <name type="scientific">Rhizorhabdus wittichii (strain DSM 6014 / CCUG 31198 / JCM 15750 / NBRC 105917 / EY 4224 / RW1)</name>
    <name type="common">Sphingomonas wittichii</name>
    <dbReference type="NCBI Taxonomy" id="392499"/>
    <lineage>
        <taxon>Bacteria</taxon>
        <taxon>Pseudomonadati</taxon>
        <taxon>Pseudomonadota</taxon>
        <taxon>Alphaproteobacteria</taxon>
        <taxon>Sphingomonadales</taxon>
        <taxon>Sphingomonadaceae</taxon>
        <taxon>Rhizorhabdus</taxon>
    </lineage>
</organism>
<keyword evidence="5" id="KW-1185">Reference proteome</keyword>
<keyword evidence="2" id="KW-0732">Signal</keyword>
<dbReference type="SMART" id="SM00953">
    <property type="entry name" value="RES"/>
    <property type="match status" value="1"/>
</dbReference>
<feature type="domain" description="RES" evidence="3">
    <location>
        <begin position="83"/>
        <end position="230"/>
    </location>
</feature>
<evidence type="ECO:0000313" key="5">
    <source>
        <dbReference type="Proteomes" id="UP000001989"/>
    </source>
</evidence>
<accession>A0A9J9HGU6</accession>
<dbReference type="Pfam" id="PF08808">
    <property type="entry name" value="RES"/>
    <property type="match status" value="1"/>
</dbReference>
<evidence type="ECO:0000256" key="1">
    <source>
        <dbReference type="SAM" id="MobiDB-lite"/>
    </source>
</evidence>
<feature type="compositionally biased region" description="Low complexity" evidence="1">
    <location>
        <begin position="24"/>
        <end position="43"/>
    </location>
</feature>
<keyword evidence="4" id="KW-0614">Plasmid</keyword>
<feature type="region of interest" description="Disordered" evidence="1">
    <location>
        <begin position="1"/>
        <end position="51"/>
    </location>
</feature>
<gene>
    <name evidence="4" type="ordered locus">Swit_5317</name>
</gene>
<name>A0A9J9HGU6_RHIWR</name>
<dbReference type="EMBL" id="CP000700">
    <property type="protein sequence ID" value="ABQ71425.1"/>
    <property type="molecule type" value="Genomic_DNA"/>
</dbReference>
<proteinExistence type="predicted"/>
<feature type="signal peptide" evidence="2">
    <location>
        <begin position="1"/>
        <end position="40"/>
    </location>
</feature>
<protein>
    <submittedName>
        <fullName evidence="4">RES</fullName>
    </submittedName>
</protein>
<feature type="chain" id="PRO_5039951986" evidence="2">
    <location>
        <begin position="41"/>
        <end position="257"/>
    </location>
</feature>
<dbReference type="Proteomes" id="UP000001989">
    <property type="component" value="Plasmid pSWIT01"/>
</dbReference>
<dbReference type="KEGG" id="swi:Swit_5317"/>
<evidence type="ECO:0000313" key="4">
    <source>
        <dbReference type="EMBL" id="ABQ71425.1"/>
    </source>
</evidence>
<dbReference type="InterPro" id="IPR014914">
    <property type="entry name" value="RES_dom"/>
</dbReference>
<sequence>MAKGAKSGPTGSRPAKAPTRKRTLAALPASPLAPSAPASAAPSRTIATPPDNLDALVKRTSWPADVTIHRIHPDEYAPDAFNPGPHGNARFSPLRNAAGNAIPTLYGGTTLECAAMETVFHDVPHAPGLKTIAKRKLRKHRYSRLQPAADLRLADLGSAALRKLGVPRVDLIESDKDIYPQTRAWAEAIHAQCPDVQGLGWVSRQDDSARALILFGDRLAPDPFSSVEAPVDIVADADTFTALIELADIIGVKITGK</sequence>